<sequence length="178" mass="19673">MAVKELKPQHGFTLIEIIAGIVVVGIITLVVTAGMGPLFKQSVNPWQQVRAAELGQSLINEILSRRFDENGSSAVGEARCGETGGPSCTTIPNDCSNTSYREEASRENFDDVDDYHCLELSGNQVADTLANDLTDDYRQFRLQVRVAVEQPDRLKRIEVTVITPQGQNIDFSAFRGNW</sequence>
<evidence type="ECO:0000313" key="3">
    <source>
        <dbReference type="Proteomes" id="UP000016543"/>
    </source>
</evidence>
<dbReference type="EMBL" id="AAMX01000018">
    <property type="protein sequence ID" value="EAQ31346.1"/>
    <property type="molecule type" value="Genomic_DNA"/>
</dbReference>
<keyword evidence="1" id="KW-1133">Transmembrane helix</keyword>
<keyword evidence="1" id="KW-0812">Transmembrane</keyword>
<keyword evidence="1" id="KW-0472">Membrane</keyword>
<protein>
    <submittedName>
        <fullName evidence="2">Pilin protein</fullName>
    </submittedName>
</protein>
<accession>A0ABM9WKB2</accession>
<dbReference type="Proteomes" id="UP000016543">
    <property type="component" value="Unassembled WGS sequence"/>
</dbReference>
<proteinExistence type="predicted"/>
<dbReference type="InterPro" id="IPR012902">
    <property type="entry name" value="N_methyl_site"/>
</dbReference>
<feature type="transmembrane region" description="Helical" evidence="1">
    <location>
        <begin position="12"/>
        <end position="39"/>
    </location>
</feature>
<evidence type="ECO:0000256" key="1">
    <source>
        <dbReference type="SAM" id="Phobius"/>
    </source>
</evidence>
<name>A0ABM9WKB2_9GAMM</name>
<reference evidence="2 3" key="1">
    <citation type="submission" date="2006-01" db="EMBL/GenBank/DDBJ databases">
        <authorList>
            <person name="Brettar I."/>
            <person name="Hofle M."/>
            <person name="Ferriera S."/>
            <person name="Johnson J."/>
            <person name="Kravitz S."/>
            <person name="Halpern A."/>
            <person name="Remington K."/>
            <person name="Beeson K."/>
            <person name="Tran B."/>
            <person name="Rogers Y.-H."/>
            <person name="Friedman R."/>
            <person name="Venter J.C."/>
        </authorList>
    </citation>
    <scope>NUCLEOTIDE SEQUENCE [LARGE SCALE GENOMIC DNA]</scope>
    <source>
        <strain evidence="2 3">OS145</strain>
    </source>
</reference>
<organism evidence="2 3">
    <name type="scientific">Idiomarina baltica OS145</name>
    <dbReference type="NCBI Taxonomy" id="314276"/>
    <lineage>
        <taxon>Bacteria</taxon>
        <taxon>Pseudomonadati</taxon>
        <taxon>Pseudomonadota</taxon>
        <taxon>Gammaproteobacteria</taxon>
        <taxon>Alteromonadales</taxon>
        <taxon>Idiomarinaceae</taxon>
        <taxon>Idiomarina</taxon>
    </lineage>
</organism>
<dbReference type="Pfam" id="PF07963">
    <property type="entry name" value="N_methyl"/>
    <property type="match status" value="1"/>
</dbReference>
<dbReference type="PROSITE" id="PS00409">
    <property type="entry name" value="PROKAR_NTER_METHYL"/>
    <property type="match status" value="1"/>
</dbReference>
<dbReference type="RefSeq" id="WP_006956799.1">
    <property type="nucleotide sequence ID" value="NZ_CH672409.1"/>
</dbReference>
<gene>
    <name evidence="2" type="ORF">OS145_05525</name>
</gene>
<keyword evidence="3" id="KW-1185">Reference proteome</keyword>
<dbReference type="NCBIfam" id="TIGR02532">
    <property type="entry name" value="IV_pilin_GFxxxE"/>
    <property type="match status" value="1"/>
</dbReference>
<evidence type="ECO:0000313" key="2">
    <source>
        <dbReference type="EMBL" id="EAQ31346.1"/>
    </source>
</evidence>
<comment type="caution">
    <text evidence="2">The sequence shown here is derived from an EMBL/GenBank/DDBJ whole genome shotgun (WGS) entry which is preliminary data.</text>
</comment>